<comment type="caution">
    <text evidence="2">Lacks conserved residue(s) required for the propagation of feature annotation.</text>
</comment>
<dbReference type="InterPro" id="IPR001627">
    <property type="entry name" value="Semap_dom"/>
</dbReference>
<dbReference type="Proteomes" id="UP000694388">
    <property type="component" value="Unplaced"/>
</dbReference>
<dbReference type="InterPro" id="IPR015943">
    <property type="entry name" value="WD40/YVTN_repeat-like_dom_sf"/>
</dbReference>
<dbReference type="GO" id="GO:0030335">
    <property type="term" value="P:positive regulation of cell migration"/>
    <property type="evidence" value="ECO:0007669"/>
    <property type="project" value="TreeGrafter"/>
</dbReference>
<dbReference type="GO" id="GO:0045499">
    <property type="term" value="F:chemorepellent activity"/>
    <property type="evidence" value="ECO:0007669"/>
    <property type="project" value="TreeGrafter"/>
</dbReference>
<organism evidence="4 5">
    <name type="scientific">Eptatretus burgeri</name>
    <name type="common">Inshore hagfish</name>
    <dbReference type="NCBI Taxonomy" id="7764"/>
    <lineage>
        <taxon>Eukaryota</taxon>
        <taxon>Metazoa</taxon>
        <taxon>Chordata</taxon>
        <taxon>Craniata</taxon>
        <taxon>Vertebrata</taxon>
        <taxon>Cyclostomata</taxon>
        <taxon>Myxini</taxon>
        <taxon>Myxiniformes</taxon>
        <taxon>Myxinidae</taxon>
        <taxon>Eptatretinae</taxon>
        <taxon>Eptatretus</taxon>
    </lineage>
</organism>
<dbReference type="PROSITE" id="PS51004">
    <property type="entry name" value="SEMA"/>
    <property type="match status" value="1"/>
</dbReference>
<dbReference type="SUPFAM" id="SSF101912">
    <property type="entry name" value="Sema domain"/>
    <property type="match status" value="1"/>
</dbReference>
<keyword evidence="1" id="KW-0325">Glycoprotein</keyword>
<dbReference type="GO" id="GO:0071526">
    <property type="term" value="P:semaphorin-plexin signaling pathway"/>
    <property type="evidence" value="ECO:0007669"/>
    <property type="project" value="TreeGrafter"/>
</dbReference>
<dbReference type="GO" id="GO:0005886">
    <property type="term" value="C:plasma membrane"/>
    <property type="evidence" value="ECO:0007669"/>
    <property type="project" value="TreeGrafter"/>
</dbReference>
<dbReference type="GeneTree" id="ENSGT00940000157756"/>
<dbReference type="AlphaFoldDB" id="A0A8C4QXI7"/>
<dbReference type="Gene3D" id="2.130.10.10">
    <property type="entry name" value="YVTN repeat-like/Quinoprotein amine dehydrogenase"/>
    <property type="match status" value="1"/>
</dbReference>
<reference evidence="4" key="2">
    <citation type="submission" date="2025-09" db="UniProtKB">
        <authorList>
            <consortium name="Ensembl"/>
        </authorList>
    </citation>
    <scope>IDENTIFICATION</scope>
</reference>
<dbReference type="GO" id="GO:0007411">
    <property type="term" value="P:axon guidance"/>
    <property type="evidence" value="ECO:0007669"/>
    <property type="project" value="TreeGrafter"/>
</dbReference>
<reference evidence="4" key="1">
    <citation type="submission" date="2025-08" db="UniProtKB">
        <authorList>
            <consortium name="Ensembl"/>
        </authorList>
    </citation>
    <scope>IDENTIFICATION</scope>
</reference>
<evidence type="ECO:0000256" key="1">
    <source>
        <dbReference type="ARBA" id="ARBA00023180"/>
    </source>
</evidence>
<sequence>MYFPEDVFLLKTRDPKNPLVYAAFSTSSPIFKGSAVCMYSMADIRRAFLGPFAHKEGPAFQWVNYQGKVPYPRPGTCPSSRFGGFHSTKDYPDTTLSFVRSHPIMAQSVHPMGGRPRSSYSELPTSLAWLWIESRQGMAIMTSCSWAQVRVIWNAEAERCTIIIVKTNFGGAL</sequence>
<dbReference type="PANTHER" id="PTHR11036">
    <property type="entry name" value="SEMAPHORIN"/>
    <property type="match status" value="1"/>
</dbReference>
<evidence type="ECO:0000313" key="4">
    <source>
        <dbReference type="Ensembl" id="ENSEBUP00000021973.1"/>
    </source>
</evidence>
<dbReference type="InterPro" id="IPR036352">
    <property type="entry name" value="Semap_dom_sf"/>
</dbReference>
<proteinExistence type="predicted"/>
<dbReference type="InterPro" id="IPR027231">
    <property type="entry name" value="Semaphorin"/>
</dbReference>
<keyword evidence="5" id="KW-1185">Reference proteome</keyword>
<dbReference type="Pfam" id="PF01403">
    <property type="entry name" value="Sema"/>
    <property type="match status" value="1"/>
</dbReference>
<dbReference type="GO" id="GO:0001755">
    <property type="term" value="P:neural crest cell migration"/>
    <property type="evidence" value="ECO:0007669"/>
    <property type="project" value="TreeGrafter"/>
</dbReference>
<evidence type="ECO:0000256" key="2">
    <source>
        <dbReference type="PROSITE-ProRule" id="PRU00352"/>
    </source>
</evidence>
<dbReference type="Ensembl" id="ENSEBUT00000022549.1">
    <property type="protein sequence ID" value="ENSEBUP00000021973.1"/>
    <property type="gene ID" value="ENSEBUG00000013562.1"/>
</dbReference>
<protein>
    <recommendedName>
        <fullName evidence="3">Sema domain-containing protein</fullName>
    </recommendedName>
</protein>
<feature type="domain" description="Sema" evidence="3">
    <location>
        <begin position="1"/>
        <end position="173"/>
    </location>
</feature>
<dbReference type="GO" id="GO:0030215">
    <property type="term" value="F:semaphorin receptor binding"/>
    <property type="evidence" value="ECO:0007669"/>
    <property type="project" value="InterPro"/>
</dbReference>
<evidence type="ECO:0000259" key="3">
    <source>
        <dbReference type="PROSITE" id="PS51004"/>
    </source>
</evidence>
<evidence type="ECO:0000313" key="5">
    <source>
        <dbReference type="Proteomes" id="UP000694388"/>
    </source>
</evidence>
<name>A0A8C4QXI7_EPTBU</name>
<accession>A0A8C4QXI7</accession>
<dbReference type="PANTHER" id="PTHR11036:SF127">
    <property type="entry name" value="SEMAPHORIN-1A"/>
    <property type="match status" value="1"/>
</dbReference>